<dbReference type="PANTHER" id="PTHR12526:SF637">
    <property type="entry name" value="GLYCOSYLTRANSFERASE EPSF-RELATED"/>
    <property type="match status" value="1"/>
</dbReference>
<dbReference type="RefSeq" id="WP_173744327.1">
    <property type="nucleotide sequence ID" value="NZ_JAAIPF010000046.1"/>
</dbReference>
<protein>
    <submittedName>
        <fullName evidence="2">Glycosyltransferase</fullName>
    </submittedName>
</protein>
<dbReference type="Gene3D" id="3.40.50.2000">
    <property type="entry name" value="Glycogen Phosphorylase B"/>
    <property type="match status" value="1"/>
</dbReference>
<feature type="domain" description="Glycosyl transferase family 1" evidence="1">
    <location>
        <begin position="8"/>
        <end position="141"/>
    </location>
</feature>
<proteinExistence type="predicted"/>
<dbReference type="SUPFAM" id="SSF53756">
    <property type="entry name" value="UDP-Glycosyltransferase/glycogen phosphorylase"/>
    <property type="match status" value="1"/>
</dbReference>
<sequence>MINKKYVILGVAFEWEERKGLDVFIDLAKCLNEEYQIILVGTDDRVDKLLPENIMSIHRTHNQKELVEIYSVADLFLNPTREENYPTVNIEALACGTPVLTFNTGGSPEIIDENCGEVIYSGEIMEVASQIEHICKKEKYKSVDCIRRASTLEREMKFLEYINLYQDICGGNG</sequence>
<dbReference type="Pfam" id="PF00534">
    <property type="entry name" value="Glycos_transf_1"/>
    <property type="match status" value="1"/>
</dbReference>
<dbReference type="EMBL" id="JAAIPF010000046">
    <property type="protein sequence ID" value="NSF75118.1"/>
    <property type="molecule type" value="Genomic_DNA"/>
</dbReference>
<name>A0ABX2GSI6_9FIRM</name>
<evidence type="ECO:0000313" key="2">
    <source>
        <dbReference type="EMBL" id="NSF75118.1"/>
    </source>
</evidence>
<dbReference type="Proteomes" id="UP000822152">
    <property type="component" value="Unassembled WGS sequence"/>
</dbReference>
<dbReference type="PANTHER" id="PTHR12526">
    <property type="entry name" value="GLYCOSYLTRANSFERASE"/>
    <property type="match status" value="1"/>
</dbReference>
<evidence type="ECO:0000259" key="1">
    <source>
        <dbReference type="Pfam" id="PF00534"/>
    </source>
</evidence>
<organism evidence="2 3">
    <name type="scientific">Blautia wexlerae</name>
    <dbReference type="NCBI Taxonomy" id="418240"/>
    <lineage>
        <taxon>Bacteria</taxon>
        <taxon>Bacillati</taxon>
        <taxon>Bacillota</taxon>
        <taxon>Clostridia</taxon>
        <taxon>Lachnospirales</taxon>
        <taxon>Lachnospiraceae</taxon>
        <taxon>Blautia</taxon>
    </lineage>
</organism>
<dbReference type="InterPro" id="IPR001296">
    <property type="entry name" value="Glyco_trans_1"/>
</dbReference>
<gene>
    <name evidence="2" type="ORF">G4952_15230</name>
</gene>
<comment type="caution">
    <text evidence="2">The sequence shown here is derived from an EMBL/GenBank/DDBJ whole genome shotgun (WGS) entry which is preliminary data.</text>
</comment>
<reference evidence="2 3" key="1">
    <citation type="journal article" date="2020" name="Cell Host Microbe">
        <title>Functional and Genomic Variation between Human-Derived Isolates of Lachnospiraceae Reveals Inter- and Intra-Species Diversity.</title>
        <authorList>
            <person name="Sorbara M.T."/>
            <person name="Littmann E.R."/>
            <person name="Fontana E."/>
            <person name="Moody T.U."/>
            <person name="Kohout C.E."/>
            <person name="Gjonbalaj M."/>
            <person name="Eaton V."/>
            <person name="Seok R."/>
            <person name="Leiner I.M."/>
            <person name="Pamer E.G."/>
        </authorList>
    </citation>
    <scope>NUCLEOTIDE SEQUENCE [LARGE SCALE GENOMIC DNA]</scope>
    <source>
        <strain evidence="2 3">MSK.20.11</strain>
    </source>
</reference>
<accession>A0ABX2GSI6</accession>
<evidence type="ECO:0000313" key="3">
    <source>
        <dbReference type="Proteomes" id="UP000822152"/>
    </source>
</evidence>
<keyword evidence="3" id="KW-1185">Reference proteome</keyword>